<dbReference type="InterPro" id="IPR000073">
    <property type="entry name" value="AB_hydrolase_1"/>
</dbReference>
<name>A0AAW1P786_9CHLO</name>
<protein>
    <recommendedName>
        <fullName evidence="1">AB hydrolase-1 domain-containing protein</fullName>
    </recommendedName>
</protein>
<dbReference type="Proteomes" id="UP001465755">
    <property type="component" value="Unassembled WGS sequence"/>
</dbReference>
<dbReference type="PANTHER" id="PTHR37017:SF11">
    <property type="entry name" value="ESTERASE_LIPASE_THIOESTERASE DOMAIN-CONTAINING PROTEIN"/>
    <property type="match status" value="1"/>
</dbReference>
<dbReference type="AlphaFoldDB" id="A0AAW1P786"/>
<gene>
    <name evidence="2" type="ORF">WJX73_002806</name>
</gene>
<evidence type="ECO:0000313" key="2">
    <source>
        <dbReference type="EMBL" id="KAK9805416.1"/>
    </source>
</evidence>
<reference evidence="2 3" key="1">
    <citation type="journal article" date="2024" name="Nat. Commun.">
        <title>Phylogenomics reveals the evolutionary origins of lichenization in chlorophyte algae.</title>
        <authorList>
            <person name="Puginier C."/>
            <person name="Libourel C."/>
            <person name="Otte J."/>
            <person name="Skaloud P."/>
            <person name="Haon M."/>
            <person name="Grisel S."/>
            <person name="Petersen M."/>
            <person name="Berrin J.G."/>
            <person name="Delaux P.M."/>
            <person name="Dal Grande F."/>
            <person name="Keller J."/>
        </authorList>
    </citation>
    <scope>NUCLEOTIDE SEQUENCE [LARGE SCALE GENOMIC DNA]</scope>
    <source>
        <strain evidence="2 3">SAG 2036</strain>
    </source>
</reference>
<feature type="domain" description="AB hydrolase-1" evidence="1">
    <location>
        <begin position="1"/>
        <end position="130"/>
    </location>
</feature>
<keyword evidence="3" id="KW-1185">Reference proteome</keyword>
<proteinExistence type="predicted"/>
<dbReference type="Gene3D" id="3.40.50.1820">
    <property type="entry name" value="alpha/beta hydrolase"/>
    <property type="match status" value="1"/>
</dbReference>
<comment type="caution">
    <text evidence="2">The sequence shown here is derived from an EMBL/GenBank/DDBJ whole genome shotgun (WGS) entry which is preliminary data.</text>
</comment>
<dbReference type="InterPro" id="IPR029058">
    <property type="entry name" value="AB_hydrolase_fold"/>
</dbReference>
<evidence type="ECO:0000259" key="1">
    <source>
        <dbReference type="Pfam" id="PF12697"/>
    </source>
</evidence>
<dbReference type="PANTHER" id="PTHR37017">
    <property type="entry name" value="AB HYDROLASE-1 DOMAIN-CONTAINING PROTEIN-RELATED"/>
    <property type="match status" value="1"/>
</dbReference>
<organism evidence="2 3">
    <name type="scientific">Symbiochloris irregularis</name>
    <dbReference type="NCBI Taxonomy" id="706552"/>
    <lineage>
        <taxon>Eukaryota</taxon>
        <taxon>Viridiplantae</taxon>
        <taxon>Chlorophyta</taxon>
        <taxon>core chlorophytes</taxon>
        <taxon>Trebouxiophyceae</taxon>
        <taxon>Trebouxiales</taxon>
        <taxon>Trebouxiaceae</taxon>
        <taxon>Symbiochloris</taxon>
    </lineage>
</organism>
<evidence type="ECO:0000313" key="3">
    <source>
        <dbReference type="Proteomes" id="UP001465755"/>
    </source>
</evidence>
<dbReference type="InterPro" id="IPR052897">
    <property type="entry name" value="Sec-Metab_Biosynth_Hydrolase"/>
</dbReference>
<sequence>MHSYGGKVGTPAVQGLSKAARTSNGLPGGIVHLVFLTAAITPEGLSADEFGSIGLPPIRETAEGATELIDPTKYFYHDLPTDQQKYWASKLRPFKGSRIDKGGYAGYLHVPSTYLVCENDRVVQVELQRKIIKAAVQAGA</sequence>
<accession>A0AAW1P786</accession>
<dbReference type="Pfam" id="PF12697">
    <property type="entry name" value="Abhydrolase_6"/>
    <property type="match status" value="1"/>
</dbReference>
<dbReference type="EMBL" id="JALJOQ010000043">
    <property type="protein sequence ID" value="KAK9805416.1"/>
    <property type="molecule type" value="Genomic_DNA"/>
</dbReference>